<sequence length="148" mass="16007">MAGSKTVNWHVDSGVGQLPIVPDHSLATRNHGKNWPGVAIYKGAQLPLARVGNSVTAPSAPNAEPYHIQSFAEIIEGIADPMQASDCQAGTFYCDTNTAESYHVVTYCVAFFQILWHRNGCTAIMHRAIPSSLFGRGKYSQVRTAGMT</sequence>
<organism evidence="1 2">
    <name type="scientific">Phaeosphaeria nodorum (strain SN15 / ATCC MYA-4574 / FGSC 10173)</name>
    <name type="common">Glume blotch fungus</name>
    <name type="synonym">Parastagonospora nodorum</name>
    <dbReference type="NCBI Taxonomy" id="321614"/>
    <lineage>
        <taxon>Eukaryota</taxon>
        <taxon>Fungi</taxon>
        <taxon>Dikarya</taxon>
        <taxon>Ascomycota</taxon>
        <taxon>Pezizomycotina</taxon>
        <taxon>Dothideomycetes</taxon>
        <taxon>Pleosporomycetidae</taxon>
        <taxon>Pleosporales</taxon>
        <taxon>Pleosporineae</taxon>
        <taxon>Phaeosphaeriaceae</taxon>
        <taxon>Parastagonospora</taxon>
    </lineage>
</organism>
<dbReference type="InParanoid" id="Q0UI11"/>
<protein>
    <submittedName>
        <fullName evidence="1">Uncharacterized protein</fullName>
    </submittedName>
</protein>
<evidence type="ECO:0000313" key="2">
    <source>
        <dbReference type="Proteomes" id="UP000001055"/>
    </source>
</evidence>
<dbReference type="Proteomes" id="UP000001055">
    <property type="component" value="Unassembled WGS sequence"/>
</dbReference>
<dbReference type="HOGENOM" id="CLU_1759466_0_0_1"/>
<dbReference type="GeneID" id="5975811"/>
<name>Q0UI11_PHANO</name>
<proteinExistence type="predicted"/>
<dbReference type="VEuPathDB" id="FungiDB:JI435_086030"/>
<reference evidence="2" key="1">
    <citation type="journal article" date="2007" name="Plant Cell">
        <title>Dothideomycete-plant interactions illuminated by genome sequencing and EST analysis of the wheat pathogen Stagonospora nodorum.</title>
        <authorList>
            <person name="Hane J.K."/>
            <person name="Lowe R.G."/>
            <person name="Solomon P.S."/>
            <person name="Tan K.C."/>
            <person name="Schoch C.L."/>
            <person name="Spatafora J.W."/>
            <person name="Crous P.W."/>
            <person name="Kodira C."/>
            <person name="Birren B.W."/>
            <person name="Galagan J.E."/>
            <person name="Torriani S.F."/>
            <person name="McDonald B.A."/>
            <person name="Oliver R.P."/>
        </authorList>
    </citation>
    <scope>NUCLEOTIDE SEQUENCE [LARGE SCALE GENOMIC DNA]</scope>
    <source>
        <strain evidence="2">SN15 / ATCC MYA-4574 / FGSC 10173</strain>
    </source>
</reference>
<accession>Q0UI11</accession>
<evidence type="ECO:0000313" key="1">
    <source>
        <dbReference type="EMBL" id="EAT83771.1"/>
    </source>
</evidence>
<dbReference type="KEGG" id="pno:SNOG_08603"/>
<dbReference type="AlphaFoldDB" id="Q0UI11"/>
<dbReference type="RefSeq" id="XP_001798912.1">
    <property type="nucleotide sequence ID" value="XM_001798860.1"/>
</dbReference>
<gene>
    <name evidence="1" type="ORF">SNOG_08603</name>
</gene>
<dbReference type="EMBL" id="CH445337">
    <property type="protein sequence ID" value="EAT83771.1"/>
    <property type="molecule type" value="Genomic_DNA"/>
</dbReference>